<dbReference type="Proteomes" id="UP001595885">
    <property type="component" value="Unassembled WGS sequence"/>
</dbReference>
<dbReference type="RefSeq" id="WP_379742068.1">
    <property type="nucleotide sequence ID" value="NZ_JBHSGW010000025.1"/>
</dbReference>
<dbReference type="NCBIfam" id="TIGR04183">
    <property type="entry name" value="Por_Secre_tail"/>
    <property type="match status" value="1"/>
</dbReference>
<organism evidence="2 3">
    <name type="scientific">Flavobacterium ponti</name>
    <dbReference type="NCBI Taxonomy" id="665133"/>
    <lineage>
        <taxon>Bacteria</taxon>
        <taxon>Pseudomonadati</taxon>
        <taxon>Bacteroidota</taxon>
        <taxon>Flavobacteriia</taxon>
        <taxon>Flavobacteriales</taxon>
        <taxon>Flavobacteriaceae</taxon>
        <taxon>Flavobacterium</taxon>
    </lineage>
</organism>
<proteinExistence type="predicted"/>
<protein>
    <submittedName>
        <fullName evidence="2">T9SS type A sorting domain-containing protein</fullName>
    </submittedName>
</protein>
<evidence type="ECO:0000256" key="1">
    <source>
        <dbReference type="ARBA" id="ARBA00022729"/>
    </source>
</evidence>
<sequence length="62" mass="6921">MVSPSSLQKITLFDNLGKVLLTSVISNNTSKLQLPFVYSKGVYRVVIQLENSSVYISKVILF</sequence>
<accession>A0ABV9P6H3</accession>
<comment type="caution">
    <text evidence="2">The sequence shown here is derived from an EMBL/GenBank/DDBJ whole genome shotgun (WGS) entry which is preliminary data.</text>
</comment>
<dbReference type="EMBL" id="JBHSGW010000025">
    <property type="protein sequence ID" value="MFC4740010.1"/>
    <property type="molecule type" value="Genomic_DNA"/>
</dbReference>
<keyword evidence="1" id="KW-0732">Signal</keyword>
<gene>
    <name evidence="2" type="ORF">ACFO3U_08385</name>
</gene>
<name>A0ABV9P6H3_9FLAO</name>
<evidence type="ECO:0000313" key="2">
    <source>
        <dbReference type="EMBL" id="MFC4740010.1"/>
    </source>
</evidence>
<keyword evidence="3" id="KW-1185">Reference proteome</keyword>
<reference evidence="3" key="1">
    <citation type="journal article" date="2019" name="Int. J. Syst. Evol. Microbiol.">
        <title>The Global Catalogue of Microorganisms (GCM) 10K type strain sequencing project: providing services to taxonomists for standard genome sequencing and annotation.</title>
        <authorList>
            <consortium name="The Broad Institute Genomics Platform"/>
            <consortium name="The Broad Institute Genome Sequencing Center for Infectious Disease"/>
            <person name="Wu L."/>
            <person name="Ma J."/>
        </authorList>
    </citation>
    <scope>NUCLEOTIDE SEQUENCE [LARGE SCALE GENOMIC DNA]</scope>
    <source>
        <strain evidence="3">CCUG 50349</strain>
    </source>
</reference>
<evidence type="ECO:0000313" key="3">
    <source>
        <dbReference type="Proteomes" id="UP001595885"/>
    </source>
</evidence>
<dbReference type="InterPro" id="IPR026444">
    <property type="entry name" value="Secre_tail"/>
</dbReference>